<evidence type="ECO:0008006" key="4">
    <source>
        <dbReference type="Google" id="ProtNLM"/>
    </source>
</evidence>
<dbReference type="PANTHER" id="PTHR34721:SF3">
    <property type="entry name" value="ACTIVIN_RECP DOMAIN-CONTAINING PROTEIN-RELATED"/>
    <property type="match status" value="1"/>
</dbReference>
<keyword evidence="1" id="KW-0732">Signal</keyword>
<reference evidence="2" key="1">
    <citation type="submission" date="2022-11" db="EMBL/GenBank/DDBJ databases">
        <authorList>
            <person name="Kikuchi T."/>
        </authorList>
    </citation>
    <scope>NUCLEOTIDE SEQUENCE</scope>
    <source>
        <strain evidence="2">PS1010</strain>
    </source>
</reference>
<dbReference type="EMBL" id="CANHGI010000005">
    <property type="protein sequence ID" value="CAI5452297.1"/>
    <property type="molecule type" value="Genomic_DNA"/>
</dbReference>
<feature type="chain" id="PRO_5040182882" description="UPAR/Ly6 domain-containing protein" evidence="1">
    <location>
        <begin position="18"/>
        <end position="122"/>
    </location>
</feature>
<comment type="caution">
    <text evidence="2">The sequence shown here is derived from an EMBL/GenBank/DDBJ whole genome shotgun (WGS) entry which is preliminary data.</text>
</comment>
<sequence length="122" mass="12524">MFIFLMVLAISFMSTDSLTCHQVGAGNLSIADSSTSTDCGVGSLTCVKVVDLTRGTYTKQCQSLNCTLNGVSNAVANCANTSTVTGNMLTCCCYGDGCNSAPHSASYLAILLTALSAIGFIV</sequence>
<protein>
    <recommendedName>
        <fullName evidence="4">UPAR/Ly6 domain-containing protein</fullName>
    </recommendedName>
</protein>
<feature type="signal peptide" evidence="1">
    <location>
        <begin position="1"/>
        <end position="17"/>
    </location>
</feature>
<dbReference type="Proteomes" id="UP001152747">
    <property type="component" value="Unassembled WGS sequence"/>
</dbReference>
<gene>
    <name evidence="2" type="ORF">CAMP_LOCUS14934</name>
</gene>
<dbReference type="OrthoDB" id="5842553at2759"/>
<name>A0A9P1IW39_9PELO</name>
<proteinExistence type="predicted"/>
<dbReference type="AlphaFoldDB" id="A0A9P1IW39"/>
<evidence type="ECO:0000256" key="1">
    <source>
        <dbReference type="SAM" id="SignalP"/>
    </source>
</evidence>
<evidence type="ECO:0000313" key="2">
    <source>
        <dbReference type="EMBL" id="CAI5452297.1"/>
    </source>
</evidence>
<keyword evidence="3" id="KW-1185">Reference proteome</keyword>
<evidence type="ECO:0000313" key="3">
    <source>
        <dbReference type="Proteomes" id="UP001152747"/>
    </source>
</evidence>
<organism evidence="2 3">
    <name type="scientific">Caenorhabditis angaria</name>
    <dbReference type="NCBI Taxonomy" id="860376"/>
    <lineage>
        <taxon>Eukaryota</taxon>
        <taxon>Metazoa</taxon>
        <taxon>Ecdysozoa</taxon>
        <taxon>Nematoda</taxon>
        <taxon>Chromadorea</taxon>
        <taxon>Rhabditida</taxon>
        <taxon>Rhabditina</taxon>
        <taxon>Rhabditomorpha</taxon>
        <taxon>Rhabditoidea</taxon>
        <taxon>Rhabditidae</taxon>
        <taxon>Peloderinae</taxon>
        <taxon>Caenorhabditis</taxon>
    </lineage>
</organism>
<accession>A0A9P1IW39</accession>
<dbReference type="PANTHER" id="PTHR34721">
    <property type="entry name" value="PROTEIN CBG09734"/>
    <property type="match status" value="1"/>
</dbReference>